<geneLocation type="plasmid" evidence="6 7">
    <name>pNAPH</name>
</geneLocation>
<dbReference type="Proteomes" id="UP000593818">
    <property type="component" value="Plasmid pNAPH"/>
</dbReference>
<keyword evidence="7" id="KW-1185">Reference proteome</keyword>
<dbReference type="SUPFAM" id="SSF52467">
    <property type="entry name" value="DHS-like NAD/FAD-binding domain"/>
    <property type="match status" value="1"/>
</dbReference>
<sequence length="603" mass="61925">MSTSGSGRVLVCLKQVPAPGAVAFDERTKRIRRDSDAAITNPADLCALAHALSLRDALGWEVVVVTMGPPAAQATLVDALRRGADRAVHLLDRRFAGADTLATARAITRVVEREAPDLVLTGRWTLDGATAQVGPQVAELAGLPQLTQVVALHTGDDGRIRAEVETDVGTEDWAIELPGLVSVGRGIEPPWVVDAADAAAIETVTADDLGGGPRDFGTRGSPTFVVEIRPGRSMRSTEHGADAPAAASMLAAAFAAARENLRPATYAAGPASPPREIWAVAEPLPGGGLHPTSLEALACARSIAAELHSTTVAVLPGAHSSDAPRVLHAHGADRVIVLGDAGLEEYATEPFTSALSAAIIAGSPFAVIAPFSARGRDYAPRVAARLGLGLTGDFVALEVRGADSDDPDLLWLKPALAGNVLAPVIAHTTPSMGTLRPGSFPVAAVRDEGDPQVDVLEPAAQVADDRCTPIERRVENPDAPHLTATRVVIGLGPGLDAATRRVAEQLAQATGGAVAATPAAVAAGDAPRQIEIGPLARTIAPSIYLGLGRHDPGTLRAVTGAGQIVVVDPDAQLDELSGLADAVVTADIEPVLGDLLELVAAVH</sequence>
<dbReference type="CDD" id="cd01715">
    <property type="entry name" value="ETF_alpha"/>
    <property type="match status" value="1"/>
</dbReference>
<dbReference type="PANTHER" id="PTHR21294">
    <property type="entry name" value="ELECTRON TRANSFER FLAVOPROTEIN BETA-SUBUNIT"/>
    <property type="match status" value="1"/>
</dbReference>
<name>A0A7M2XWX2_9NOCA</name>
<dbReference type="GO" id="GO:0009055">
    <property type="term" value="F:electron transfer activity"/>
    <property type="evidence" value="ECO:0007669"/>
    <property type="project" value="InterPro"/>
</dbReference>
<comment type="function">
    <text evidence="3">The electron transfer flavoprotein serves as a specific electron acceptor for other dehydrogenases. It transfers the electrons to the main respiratory chain via ETF-ubiquinone oxidoreductase (ETF dehydrogenase).</text>
</comment>
<organism evidence="6 7">
    <name type="scientific">Rhodococcus pyridinivorans</name>
    <dbReference type="NCBI Taxonomy" id="103816"/>
    <lineage>
        <taxon>Bacteria</taxon>
        <taxon>Bacillati</taxon>
        <taxon>Actinomycetota</taxon>
        <taxon>Actinomycetes</taxon>
        <taxon>Mycobacteriales</taxon>
        <taxon>Nocardiaceae</taxon>
        <taxon>Rhodococcus</taxon>
    </lineage>
</organism>
<keyword evidence="6" id="KW-0614">Plasmid</keyword>
<evidence type="ECO:0000256" key="3">
    <source>
        <dbReference type="ARBA" id="ARBA00025649"/>
    </source>
</evidence>
<dbReference type="EMBL" id="CP063451">
    <property type="protein sequence ID" value="QOW01551.1"/>
    <property type="molecule type" value="Genomic_DNA"/>
</dbReference>
<dbReference type="RefSeq" id="WP_193904042.1">
    <property type="nucleotide sequence ID" value="NZ_CP063451.1"/>
</dbReference>
<dbReference type="Gene3D" id="3.40.50.1220">
    <property type="entry name" value="TPP-binding domain"/>
    <property type="match status" value="1"/>
</dbReference>
<dbReference type="AlphaFoldDB" id="A0A7M2XWX2"/>
<evidence type="ECO:0000313" key="7">
    <source>
        <dbReference type="Proteomes" id="UP000593818"/>
    </source>
</evidence>
<evidence type="ECO:0000256" key="2">
    <source>
        <dbReference type="ARBA" id="ARBA00011355"/>
    </source>
</evidence>
<reference evidence="6 7" key="1">
    <citation type="submission" date="2020-10" db="EMBL/GenBank/DDBJ databases">
        <title>Whole genome sequence of oil-degrading bacteria Rhodococcus pyridinivorans strain 5Ap.</title>
        <authorList>
            <person name="Akhremchuk A.E."/>
            <person name="Valentovich L.N."/>
            <person name="Charniauskaya M.I."/>
            <person name="Bukliarevich H.A."/>
            <person name="Titok M.A."/>
        </authorList>
    </citation>
    <scope>NUCLEOTIDE SEQUENCE [LARGE SCALE GENOMIC DNA]</scope>
    <source>
        <strain evidence="6 7">5Ap</strain>
        <plasmid evidence="6 7">pNAPH</plasmid>
    </source>
</reference>
<evidence type="ECO:0000256" key="4">
    <source>
        <dbReference type="ARBA" id="ARBA00042002"/>
    </source>
</evidence>
<evidence type="ECO:0000313" key="6">
    <source>
        <dbReference type="EMBL" id="QOW01551.1"/>
    </source>
</evidence>
<dbReference type="SMART" id="SM00893">
    <property type="entry name" value="ETF"/>
    <property type="match status" value="2"/>
</dbReference>
<dbReference type="InterPro" id="IPR033948">
    <property type="entry name" value="ETF_beta_N"/>
</dbReference>
<dbReference type="Gene3D" id="3.40.50.620">
    <property type="entry name" value="HUPs"/>
    <property type="match status" value="2"/>
</dbReference>
<dbReference type="InterPro" id="IPR029035">
    <property type="entry name" value="DHS-like_NAD/FAD-binding_dom"/>
</dbReference>
<dbReference type="InterPro" id="IPR014729">
    <property type="entry name" value="Rossmann-like_a/b/a_fold"/>
</dbReference>
<feature type="domain" description="Electron transfer flavoprotein alpha/beta-subunit N-terminal" evidence="5">
    <location>
        <begin position="28"/>
        <end position="220"/>
    </location>
</feature>
<dbReference type="PANTHER" id="PTHR21294:SF17">
    <property type="entry name" value="PROTEIN FIXA"/>
    <property type="match status" value="1"/>
</dbReference>
<feature type="domain" description="Electron transfer flavoprotein alpha/beta-subunit N-terminal" evidence="5">
    <location>
        <begin position="277"/>
        <end position="465"/>
    </location>
</feature>
<gene>
    <name evidence="6" type="ORF">INP59_24600</name>
</gene>
<dbReference type="InterPro" id="IPR012255">
    <property type="entry name" value="ETF_b"/>
</dbReference>
<dbReference type="CDD" id="cd01714">
    <property type="entry name" value="ETF_beta"/>
    <property type="match status" value="1"/>
</dbReference>
<dbReference type="Pfam" id="PF00766">
    <property type="entry name" value="ETF_alpha"/>
    <property type="match status" value="1"/>
</dbReference>
<dbReference type="InterPro" id="IPR014731">
    <property type="entry name" value="ETF_asu_C"/>
</dbReference>
<proteinExistence type="predicted"/>
<dbReference type="InterPro" id="IPR033947">
    <property type="entry name" value="ETF_alpha_N"/>
</dbReference>
<protein>
    <recommendedName>
        <fullName evidence="4">Electron transfer flavoprotein small subunit</fullName>
    </recommendedName>
</protein>
<evidence type="ECO:0000256" key="1">
    <source>
        <dbReference type="ARBA" id="ARBA00001974"/>
    </source>
</evidence>
<comment type="subunit">
    <text evidence="2">Heterodimer of an alpha and a beta subunit.</text>
</comment>
<dbReference type="InterPro" id="IPR014730">
    <property type="entry name" value="ETF_a/b_N"/>
</dbReference>
<accession>A0A7M2XWX2</accession>
<comment type="cofactor">
    <cofactor evidence="1">
        <name>FAD</name>
        <dbReference type="ChEBI" id="CHEBI:57692"/>
    </cofactor>
</comment>
<dbReference type="SUPFAM" id="SSF52402">
    <property type="entry name" value="Adenine nucleotide alpha hydrolases-like"/>
    <property type="match status" value="2"/>
</dbReference>
<evidence type="ECO:0000259" key="5">
    <source>
        <dbReference type="SMART" id="SM00893"/>
    </source>
</evidence>
<dbReference type="Pfam" id="PF01012">
    <property type="entry name" value="ETF"/>
    <property type="match status" value="2"/>
</dbReference>